<evidence type="ECO:0000313" key="11">
    <source>
        <dbReference type="Proteomes" id="UP001290455"/>
    </source>
</evidence>
<comment type="similarity">
    <text evidence="6">Belongs to the ABC-4 integral membrane protein family.</text>
</comment>
<dbReference type="RefSeq" id="WP_322447230.1">
    <property type="nucleotide sequence ID" value="NZ_JAXOFX010000009.1"/>
</dbReference>
<comment type="subcellular location">
    <subcellularLocation>
        <location evidence="1">Cell membrane</location>
        <topology evidence="1">Multi-pass membrane protein</topology>
    </subcellularLocation>
</comment>
<organism evidence="10 11">
    <name type="scientific">Robertmurraya mangrovi</name>
    <dbReference type="NCBI Taxonomy" id="3098077"/>
    <lineage>
        <taxon>Bacteria</taxon>
        <taxon>Bacillati</taxon>
        <taxon>Bacillota</taxon>
        <taxon>Bacilli</taxon>
        <taxon>Bacillales</taxon>
        <taxon>Bacillaceae</taxon>
        <taxon>Robertmurraya</taxon>
    </lineage>
</organism>
<evidence type="ECO:0000256" key="1">
    <source>
        <dbReference type="ARBA" id="ARBA00004651"/>
    </source>
</evidence>
<evidence type="ECO:0000256" key="3">
    <source>
        <dbReference type="ARBA" id="ARBA00022692"/>
    </source>
</evidence>
<accession>A0ABU5J0K1</accession>
<proteinExistence type="inferred from homology"/>
<dbReference type="PANTHER" id="PTHR30572">
    <property type="entry name" value="MEMBRANE COMPONENT OF TRANSPORTER-RELATED"/>
    <property type="match status" value="1"/>
</dbReference>
<feature type="transmembrane region" description="Helical" evidence="7">
    <location>
        <begin position="20"/>
        <end position="38"/>
    </location>
</feature>
<feature type="transmembrane region" description="Helical" evidence="7">
    <location>
        <begin position="427"/>
        <end position="448"/>
    </location>
</feature>
<dbReference type="EMBL" id="JAXOFX010000009">
    <property type="protein sequence ID" value="MDZ5472932.1"/>
    <property type="molecule type" value="Genomic_DNA"/>
</dbReference>
<keyword evidence="11" id="KW-1185">Reference proteome</keyword>
<evidence type="ECO:0000256" key="2">
    <source>
        <dbReference type="ARBA" id="ARBA00022475"/>
    </source>
</evidence>
<name>A0ABU5J0K1_9BACI</name>
<reference evidence="10 11" key="1">
    <citation type="submission" date="2023-11" db="EMBL/GenBank/DDBJ databases">
        <title>Bacillus jintuensis, isolated from a mudflat on the Beibu Gulf coast.</title>
        <authorList>
            <person name="Li M."/>
        </authorList>
    </citation>
    <scope>NUCLEOTIDE SEQUENCE [LARGE SCALE GENOMIC DNA]</scope>
    <source>
        <strain evidence="10 11">31A1R</strain>
    </source>
</reference>
<dbReference type="Pfam" id="PF12704">
    <property type="entry name" value="MacB_PCD"/>
    <property type="match status" value="1"/>
</dbReference>
<feature type="domain" description="ABC3 transporter permease C-terminal" evidence="8">
    <location>
        <begin position="263"/>
        <end position="380"/>
    </location>
</feature>
<evidence type="ECO:0000313" key="10">
    <source>
        <dbReference type="EMBL" id="MDZ5472932.1"/>
    </source>
</evidence>
<feature type="transmembrane region" description="Helical" evidence="7">
    <location>
        <begin position="263"/>
        <end position="283"/>
    </location>
</feature>
<evidence type="ECO:0000259" key="9">
    <source>
        <dbReference type="Pfam" id="PF12704"/>
    </source>
</evidence>
<dbReference type="InterPro" id="IPR003838">
    <property type="entry name" value="ABC3_permease_C"/>
</dbReference>
<keyword evidence="4 7" id="KW-1133">Transmembrane helix</keyword>
<protein>
    <submittedName>
        <fullName evidence="10">FtsX-like permease family protein</fullName>
    </submittedName>
</protein>
<feature type="domain" description="ABC3 transporter permease C-terminal" evidence="8">
    <location>
        <begin position="660"/>
        <end position="780"/>
    </location>
</feature>
<keyword evidence="3 7" id="KW-0812">Transmembrane</keyword>
<gene>
    <name evidence="10" type="ORF">SM124_14535</name>
</gene>
<evidence type="ECO:0000259" key="8">
    <source>
        <dbReference type="Pfam" id="PF02687"/>
    </source>
</evidence>
<feature type="transmembrane region" description="Helical" evidence="7">
    <location>
        <begin position="748"/>
        <end position="770"/>
    </location>
</feature>
<feature type="domain" description="MacB-like periplasmic core" evidence="9">
    <location>
        <begin position="428"/>
        <end position="583"/>
    </location>
</feature>
<comment type="caution">
    <text evidence="10">The sequence shown here is derived from an EMBL/GenBank/DDBJ whole genome shotgun (WGS) entry which is preliminary data.</text>
</comment>
<evidence type="ECO:0000256" key="7">
    <source>
        <dbReference type="SAM" id="Phobius"/>
    </source>
</evidence>
<dbReference type="InterPro" id="IPR050250">
    <property type="entry name" value="Macrolide_Exporter_MacB"/>
</dbReference>
<feature type="transmembrane region" description="Helical" evidence="7">
    <location>
        <begin position="350"/>
        <end position="375"/>
    </location>
</feature>
<evidence type="ECO:0000256" key="5">
    <source>
        <dbReference type="ARBA" id="ARBA00023136"/>
    </source>
</evidence>
<dbReference type="Proteomes" id="UP001290455">
    <property type="component" value="Unassembled WGS sequence"/>
</dbReference>
<dbReference type="PANTHER" id="PTHR30572:SF4">
    <property type="entry name" value="ABC TRANSPORTER PERMEASE YTRF"/>
    <property type="match status" value="1"/>
</dbReference>
<keyword evidence="2" id="KW-1003">Cell membrane</keyword>
<feature type="transmembrane region" description="Helical" evidence="7">
    <location>
        <begin position="702"/>
        <end position="728"/>
    </location>
</feature>
<feature type="transmembrane region" description="Helical" evidence="7">
    <location>
        <begin position="654"/>
        <end position="681"/>
    </location>
</feature>
<sequence>MKLQFMKILRDLLSNKGKSFLVVLSIAVGVIGVGVIGHTKYTIEKGMNDSISKSSPPNGTILTNGFDPKLVDKIKSIVGVTKIETRGIYDGQIKVKSKGKDKRHKLQLTVQDFNQTKTLDNITPNKGNWPPENGEILLERISLGYLNIKIGDEVWVETSNGQVSKLQVAGTVQHRGKETTTLSKTSYGYINKETSENLNISEYNVILFKTKNNKEKTVLKTAEKIRDAIVKNGYYVQSTIIHDVNKHWGFDIVNSMSKVLQSIGILTLILGASLVVNTTLSIMRNQIPQIGIMKVLGASNQNLFMIYIGYIISYGLIALFVGVPISLFLAKFLTSNSTELLNFESIGLPFSWKIFFLQLIVGVGLPVLSATIPVLNGIRMTVQQALKSQDMNEYPQNRLTSVLLKIRIFSIPFLLTVRSTFKKWFRLFLTVLTLSLGGAIVISVITVYESMNSTLEASLKYNHYDVRIAVSGIHDREQTRELAAVSGVKKVESWQAATGSIIRQDGLTGTEVKIAKPVAGTDLMEPKIIKGRWFENQNKNEIVLDSYILNSEPHLRVGDKMTININGKEYDWKIVGFVRKVAGEVVHFVNHAPFVDEKIGNLSFVHLITNSNEKSVQNRIAKKVKNKFIENHFSVHHSITTKEIKEIQETRANVVILFLIFMSIIMSVVATLGLMGSLSLNVMERSKEIAIMKLIGASDSNLWRMMMLEAFIIGLISFLIGTLLAYPISIMLSNNVGQSLFHANLDYTFSSLGIVIWFIIVLILSLIASFSPAYKATKIPVNQILSYE</sequence>
<dbReference type="Pfam" id="PF02687">
    <property type="entry name" value="FtsX"/>
    <property type="match status" value="2"/>
</dbReference>
<evidence type="ECO:0000256" key="4">
    <source>
        <dbReference type="ARBA" id="ARBA00022989"/>
    </source>
</evidence>
<keyword evidence="5 7" id="KW-0472">Membrane</keyword>
<evidence type="ECO:0000256" key="6">
    <source>
        <dbReference type="ARBA" id="ARBA00038076"/>
    </source>
</evidence>
<feature type="transmembrane region" description="Helical" evidence="7">
    <location>
        <begin position="304"/>
        <end position="330"/>
    </location>
</feature>
<dbReference type="InterPro" id="IPR025857">
    <property type="entry name" value="MacB_PCD"/>
</dbReference>